<gene>
    <name evidence="2" type="ORF">J122_4051</name>
</gene>
<evidence type="ECO:0008006" key="4">
    <source>
        <dbReference type="Google" id="ProtNLM"/>
    </source>
</evidence>
<dbReference type="Proteomes" id="UP000070282">
    <property type="component" value="Unassembled WGS sequence"/>
</dbReference>
<sequence length="168" mass="18843">MAESNTEAGQRIQEKFQFYILGLTFTLLGLAIQTASFGTSPVADVMELLGWILLLTSALTLASRLEWTPQIYHLFDVQQDIEQDQRDLHDAQLKGARQATVRGTGESIDLDDVLKRLDNKLSITRAQIEKLDKGAELKYKIHRYGFIFGLVAILVARAWSPVLNLLGL</sequence>
<evidence type="ECO:0000313" key="2">
    <source>
        <dbReference type="EMBL" id="KXO06356.1"/>
    </source>
</evidence>
<name>A0A137S1P1_9GAMM</name>
<keyword evidence="1" id="KW-0472">Membrane</keyword>
<accession>A0A137S1P1</accession>
<evidence type="ECO:0000313" key="3">
    <source>
        <dbReference type="Proteomes" id="UP000070282"/>
    </source>
</evidence>
<comment type="caution">
    <text evidence="2">The sequence shown here is derived from an EMBL/GenBank/DDBJ whole genome shotgun (WGS) entry which is preliminary data.</text>
</comment>
<keyword evidence="3" id="KW-1185">Reference proteome</keyword>
<proteinExistence type="predicted"/>
<keyword evidence="1" id="KW-1133">Transmembrane helix</keyword>
<reference evidence="3" key="1">
    <citation type="submission" date="2015-12" db="EMBL/GenBank/DDBJ databases">
        <authorList>
            <person name="Lima A."/>
            <person name="Farahani Zayas N."/>
            <person name="Castro Da Silva M.A."/>
            <person name="Cabral A."/>
            <person name="Pessatti M.L."/>
        </authorList>
    </citation>
    <scope>NUCLEOTIDE SEQUENCE [LARGE SCALE GENOMIC DNA]</scope>
    <source>
        <strain evidence="3">LAMA 842</strain>
    </source>
</reference>
<keyword evidence="1" id="KW-0812">Transmembrane</keyword>
<feature type="transmembrane region" description="Helical" evidence="1">
    <location>
        <begin position="48"/>
        <end position="65"/>
    </location>
</feature>
<feature type="transmembrane region" description="Helical" evidence="1">
    <location>
        <begin position="141"/>
        <end position="159"/>
    </location>
</feature>
<organism evidence="2 3">
    <name type="scientific">Marinobacter excellens LAMA 842</name>
    <dbReference type="NCBI Taxonomy" id="1306954"/>
    <lineage>
        <taxon>Bacteria</taxon>
        <taxon>Pseudomonadati</taxon>
        <taxon>Pseudomonadota</taxon>
        <taxon>Gammaproteobacteria</taxon>
        <taxon>Pseudomonadales</taxon>
        <taxon>Marinobacteraceae</taxon>
        <taxon>Marinobacter</taxon>
    </lineage>
</organism>
<evidence type="ECO:0000256" key="1">
    <source>
        <dbReference type="SAM" id="Phobius"/>
    </source>
</evidence>
<dbReference type="AlphaFoldDB" id="A0A137S1P1"/>
<dbReference type="EMBL" id="LOCO01000039">
    <property type="protein sequence ID" value="KXO06356.1"/>
    <property type="molecule type" value="Genomic_DNA"/>
</dbReference>
<protein>
    <recommendedName>
        <fullName evidence="4">SMODS and SLOG-associating 2TM effector domain-containing protein</fullName>
    </recommendedName>
</protein>
<dbReference type="RefSeq" id="WP_061333880.1">
    <property type="nucleotide sequence ID" value="NZ_LOCO01000039.1"/>
</dbReference>
<feature type="transmembrane region" description="Helical" evidence="1">
    <location>
        <begin position="18"/>
        <end position="36"/>
    </location>
</feature>
<dbReference type="PATRIC" id="fig|1306954.6.peg.2886"/>